<dbReference type="AlphaFoldDB" id="A0A8D8Z025"/>
<feature type="signal peptide" evidence="2">
    <location>
        <begin position="1"/>
        <end position="27"/>
    </location>
</feature>
<feature type="chain" id="PRO_5034359075" evidence="2">
    <location>
        <begin position="28"/>
        <end position="188"/>
    </location>
</feature>
<dbReference type="SMART" id="SM00355">
    <property type="entry name" value="ZnF_C2H2"/>
    <property type="match status" value="2"/>
</dbReference>
<dbReference type="GO" id="GO:0008270">
    <property type="term" value="F:zinc ion binding"/>
    <property type="evidence" value="ECO:0007669"/>
    <property type="project" value="UniProtKB-KW"/>
</dbReference>
<dbReference type="PROSITE" id="PS00028">
    <property type="entry name" value="ZINC_FINGER_C2H2_1"/>
    <property type="match status" value="1"/>
</dbReference>
<evidence type="ECO:0000259" key="3">
    <source>
        <dbReference type="PROSITE" id="PS50157"/>
    </source>
</evidence>
<reference evidence="4" key="1">
    <citation type="submission" date="2021-05" db="EMBL/GenBank/DDBJ databases">
        <authorList>
            <person name="Alioto T."/>
            <person name="Alioto T."/>
            <person name="Gomez Garrido J."/>
        </authorList>
    </citation>
    <scope>NUCLEOTIDE SEQUENCE</scope>
</reference>
<keyword evidence="1" id="KW-0862">Zinc</keyword>
<dbReference type="PROSITE" id="PS50157">
    <property type="entry name" value="ZINC_FINGER_C2H2_2"/>
    <property type="match status" value="1"/>
</dbReference>
<dbReference type="SUPFAM" id="SSF57667">
    <property type="entry name" value="beta-beta-alpha zinc fingers"/>
    <property type="match status" value="1"/>
</dbReference>
<sequence length="188" mass="21718">MIFNKSLFVSFVFVFPSFLSISPLSSSTYCLSLSHHSYSYDTAYSAMMCEYQRRQLLSQFFYQKNQVFPANWKEEINMDDMSHFITSSPNNAKQFNNNNNNDGGDLGVMGSGGGGINNRRTRSEDARWECPQCGKRYKYSRGLAMHRRLECGKEPMFHCPYCPQKCHQKGNMVIHIKKKHPEKANPLQ</sequence>
<dbReference type="InterPro" id="IPR013087">
    <property type="entry name" value="Znf_C2H2_type"/>
</dbReference>
<proteinExistence type="predicted"/>
<keyword evidence="2" id="KW-0732">Signal</keyword>
<evidence type="ECO:0000256" key="1">
    <source>
        <dbReference type="PROSITE-ProRule" id="PRU00042"/>
    </source>
</evidence>
<dbReference type="Gene3D" id="3.30.160.60">
    <property type="entry name" value="Classic Zinc Finger"/>
    <property type="match status" value="1"/>
</dbReference>
<keyword evidence="1" id="KW-0863">Zinc-finger</keyword>
<accession>A0A8D8Z025</accession>
<organism evidence="4">
    <name type="scientific">Cacopsylla melanoneura</name>
    <dbReference type="NCBI Taxonomy" id="428564"/>
    <lineage>
        <taxon>Eukaryota</taxon>
        <taxon>Metazoa</taxon>
        <taxon>Ecdysozoa</taxon>
        <taxon>Arthropoda</taxon>
        <taxon>Hexapoda</taxon>
        <taxon>Insecta</taxon>
        <taxon>Pterygota</taxon>
        <taxon>Neoptera</taxon>
        <taxon>Paraneoptera</taxon>
        <taxon>Hemiptera</taxon>
        <taxon>Sternorrhyncha</taxon>
        <taxon>Psylloidea</taxon>
        <taxon>Psyllidae</taxon>
        <taxon>Psyllinae</taxon>
        <taxon>Cacopsylla</taxon>
    </lineage>
</organism>
<dbReference type="Pfam" id="PF00096">
    <property type="entry name" value="zf-C2H2"/>
    <property type="match status" value="1"/>
</dbReference>
<protein>
    <submittedName>
        <fullName evidence="4">Longitudinals lacking protein, isoforms F/I/K/T</fullName>
    </submittedName>
</protein>
<dbReference type="InterPro" id="IPR036236">
    <property type="entry name" value="Znf_C2H2_sf"/>
</dbReference>
<name>A0A8D8Z025_9HEMI</name>
<evidence type="ECO:0000313" key="4">
    <source>
        <dbReference type="EMBL" id="CAG6738424.1"/>
    </source>
</evidence>
<evidence type="ECO:0000256" key="2">
    <source>
        <dbReference type="SAM" id="SignalP"/>
    </source>
</evidence>
<feature type="domain" description="C2H2-type" evidence="3">
    <location>
        <begin position="128"/>
        <end position="155"/>
    </location>
</feature>
<keyword evidence="1" id="KW-0479">Metal-binding</keyword>
<dbReference type="EMBL" id="HBUF01407762">
    <property type="protein sequence ID" value="CAG6738424.1"/>
    <property type="molecule type" value="Transcribed_RNA"/>
</dbReference>